<dbReference type="AlphaFoldDB" id="A0A840XM22"/>
<proteinExistence type="predicted"/>
<evidence type="ECO:0000313" key="4">
    <source>
        <dbReference type="Proteomes" id="UP000562254"/>
    </source>
</evidence>
<evidence type="ECO:0000313" key="3">
    <source>
        <dbReference type="EMBL" id="MBB5689645.1"/>
    </source>
</evidence>
<evidence type="ECO:0000256" key="2">
    <source>
        <dbReference type="SAM" id="SignalP"/>
    </source>
</evidence>
<gene>
    <name evidence="3" type="ORF">FHS88_001770</name>
</gene>
<keyword evidence="2" id="KW-0732">Signal</keyword>
<dbReference type="EMBL" id="JACIJE010000004">
    <property type="protein sequence ID" value="MBB5689645.1"/>
    <property type="molecule type" value="Genomic_DNA"/>
</dbReference>
<reference evidence="3 4" key="1">
    <citation type="submission" date="2020-08" db="EMBL/GenBank/DDBJ databases">
        <title>Genomic Encyclopedia of Type Strains, Phase IV (KMG-IV): sequencing the most valuable type-strain genomes for metagenomic binning, comparative biology and taxonomic classification.</title>
        <authorList>
            <person name="Goeker M."/>
        </authorList>
    </citation>
    <scope>NUCLEOTIDE SEQUENCE [LARGE SCALE GENOMIC DNA]</scope>
    <source>
        <strain evidence="3 4">DSM 25895</strain>
    </source>
</reference>
<feature type="chain" id="PRO_5032891808" evidence="2">
    <location>
        <begin position="19"/>
        <end position="181"/>
    </location>
</feature>
<protein>
    <submittedName>
        <fullName evidence="3">Uncharacterized protein</fullName>
    </submittedName>
</protein>
<evidence type="ECO:0000256" key="1">
    <source>
        <dbReference type="SAM" id="MobiDB-lite"/>
    </source>
</evidence>
<organism evidence="3 4">
    <name type="scientific">Neoroseomonas alkaliterrae</name>
    <dbReference type="NCBI Taxonomy" id="1452450"/>
    <lineage>
        <taxon>Bacteria</taxon>
        <taxon>Pseudomonadati</taxon>
        <taxon>Pseudomonadota</taxon>
        <taxon>Alphaproteobacteria</taxon>
        <taxon>Acetobacterales</taxon>
        <taxon>Acetobacteraceae</taxon>
        <taxon>Neoroseomonas</taxon>
    </lineage>
</organism>
<keyword evidence="4" id="KW-1185">Reference proteome</keyword>
<feature type="signal peptide" evidence="2">
    <location>
        <begin position="1"/>
        <end position="18"/>
    </location>
</feature>
<comment type="caution">
    <text evidence="3">The sequence shown here is derived from an EMBL/GenBank/DDBJ whole genome shotgun (WGS) entry which is preliminary data.</text>
</comment>
<feature type="region of interest" description="Disordered" evidence="1">
    <location>
        <begin position="161"/>
        <end position="181"/>
    </location>
</feature>
<sequence>MAGLAGLALGLATTPASAQDSFVRVTDPGSGRPVLSVLGSGLGMDYAALVLEMGCPSGPAWTVEVAGLQAPRGSPVAFGFSDAAGRWAGVSPAAVAFGEDRVSVRLDRGAFRAALARARAAEPGAAAAEARIVIGEQIGVAVNREALVREMTAFARDCALAAADPPGPSAERAPGPQAARR</sequence>
<accession>A0A840XM22</accession>
<name>A0A840XM22_9PROT</name>
<dbReference type="Proteomes" id="UP000562254">
    <property type="component" value="Unassembled WGS sequence"/>
</dbReference>